<dbReference type="PIRSF" id="PIRSF017269">
    <property type="entry name" value="GCD14"/>
    <property type="match status" value="1"/>
</dbReference>
<dbReference type="SMR" id="H2Z0U5"/>
<proteinExistence type="inferred from homology"/>
<dbReference type="GeneTree" id="ENSGT00940000154239"/>
<dbReference type="Proteomes" id="UP000007875">
    <property type="component" value="Unassembled WGS sequence"/>
</dbReference>
<keyword evidence="5 8" id="KW-0819">tRNA processing</keyword>
<dbReference type="Gene3D" id="3.40.50.150">
    <property type="entry name" value="Vaccinia Virus protein VP39"/>
    <property type="match status" value="1"/>
</dbReference>
<evidence type="ECO:0000256" key="6">
    <source>
        <dbReference type="ARBA" id="ARBA00023242"/>
    </source>
</evidence>
<keyword evidence="2 8" id="KW-0489">Methyltransferase</keyword>
<comment type="subcellular location">
    <subcellularLocation>
        <location evidence="1 8">Nucleus</location>
    </subcellularLocation>
</comment>
<dbReference type="AlphaFoldDB" id="H2Z0U5"/>
<accession>H2Z0U5</accession>
<sequence length="284" mass="31275">MGFESCKPNVEAGDVVIIFMGHDSMFPINVKKGEISQTKFGAIKHDQVIGHEYGTKFTCSKGWVYVLQPTPELWTITLPHRTQILYTVDISMILFQLDLKPGSVVCESGTGSGSLSHAIIRTIAPSGYLHTVEFHEGRAEKARLEFKEHGLSNYVTVYHRDVLKDGFPVTSVADAIFLDIPSPENAISTASNALKKSGGRLCSFSPCIEQVQRTCSALRQKGSGFRDIQIFELVRRSSNVKRIFVPMADLGLADEGVQRELAKQENPILPCSYEAGDDIPVGEV</sequence>
<evidence type="ECO:0000256" key="5">
    <source>
        <dbReference type="ARBA" id="ARBA00022694"/>
    </source>
</evidence>
<evidence type="ECO:0000256" key="3">
    <source>
        <dbReference type="ARBA" id="ARBA00022679"/>
    </source>
</evidence>
<dbReference type="Ensembl" id="ENSCSAVT00000011338.1">
    <property type="protein sequence ID" value="ENSCSAVP00000011207.1"/>
    <property type="gene ID" value="ENSCSAVG00000006556.1"/>
</dbReference>
<dbReference type="GO" id="GO:0030488">
    <property type="term" value="P:tRNA methylation"/>
    <property type="evidence" value="ECO:0007669"/>
    <property type="project" value="InterPro"/>
</dbReference>
<keyword evidence="4 8" id="KW-0949">S-adenosyl-L-methionine</keyword>
<comment type="catalytic activity">
    <reaction evidence="8">
        <text>adenosine(58) in tRNA + S-adenosyl-L-methionine = N(1)-methyladenosine(58) in tRNA + S-adenosyl-L-homocysteine + H(+)</text>
        <dbReference type="Rhea" id="RHEA:43152"/>
        <dbReference type="Rhea" id="RHEA-COMP:10365"/>
        <dbReference type="Rhea" id="RHEA-COMP:10366"/>
        <dbReference type="ChEBI" id="CHEBI:15378"/>
        <dbReference type="ChEBI" id="CHEBI:57856"/>
        <dbReference type="ChEBI" id="CHEBI:59789"/>
        <dbReference type="ChEBI" id="CHEBI:74411"/>
        <dbReference type="ChEBI" id="CHEBI:74491"/>
        <dbReference type="EC" id="2.1.1.220"/>
    </reaction>
</comment>
<comment type="catalytic activity">
    <reaction evidence="7">
        <text>an adenosine in mRNA + S-adenosyl-L-methionine = an N(1)-methyladenosine in mRNA + S-adenosyl-L-homocysteine + H(+)</text>
        <dbReference type="Rhea" id="RHEA:55392"/>
        <dbReference type="Rhea" id="RHEA-COMP:12414"/>
        <dbReference type="Rhea" id="RHEA-COMP:12415"/>
        <dbReference type="ChEBI" id="CHEBI:15378"/>
        <dbReference type="ChEBI" id="CHEBI:57856"/>
        <dbReference type="ChEBI" id="CHEBI:59789"/>
        <dbReference type="ChEBI" id="CHEBI:74411"/>
        <dbReference type="ChEBI" id="CHEBI:74491"/>
    </reaction>
</comment>
<name>H2Z0U5_CIOSA</name>
<evidence type="ECO:0000256" key="8">
    <source>
        <dbReference type="PIRNR" id="PIRNR017269"/>
    </source>
</evidence>
<dbReference type="eggNOG" id="KOG2915">
    <property type="taxonomic scope" value="Eukaryota"/>
</dbReference>
<evidence type="ECO:0000256" key="1">
    <source>
        <dbReference type="ARBA" id="ARBA00004123"/>
    </source>
</evidence>
<keyword evidence="3 8" id="KW-0808">Transferase</keyword>
<reference evidence="11" key="2">
    <citation type="submission" date="2025-08" db="UniProtKB">
        <authorList>
            <consortium name="Ensembl"/>
        </authorList>
    </citation>
    <scope>IDENTIFICATION</scope>
</reference>
<feature type="binding site" evidence="9">
    <location>
        <begin position="112"/>
        <end position="115"/>
    </location>
    <ligand>
        <name>S-adenosyl-L-methionine</name>
        <dbReference type="ChEBI" id="CHEBI:59789"/>
    </ligand>
</feature>
<dbReference type="InParanoid" id="H2Z0U5"/>
<evidence type="ECO:0000313" key="11">
    <source>
        <dbReference type="Ensembl" id="ENSCSAVP00000011207.1"/>
    </source>
</evidence>
<feature type="domain" description="tRNA (adenine(58)-N(1))-methyltransferase catalytic subunit TRM61 C-terminal" evidence="10">
    <location>
        <begin position="62"/>
        <end position="255"/>
    </location>
</feature>
<protein>
    <recommendedName>
        <fullName evidence="8">tRNA (adenine(58)-N(1))-methyltransferase catalytic subunit TRMT61A</fullName>
        <ecNumber evidence="8">2.1.1.220</ecNumber>
    </recommendedName>
</protein>
<feature type="binding site" evidence="9">
    <location>
        <position position="133"/>
    </location>
    <ligand>
        <name>S-adenosyl-L-methionine</name>
        <dbReference type="ChEBI" id="CHEBI:59789"/>
    </ligand>
</feature>
<evidence type="ECO:0000256" key="7">
    <source>
        <dbReference type="ARBA" id="ARBA00048481"/>
    </source>
</evidence>
<dbReference type="GO" id="GO:0031515">
    <property type="term" value="C:tRNA (m1A) methyltransferase complex"/>
    <property type="evidence" value="ECO:0007669"/>
    <property type="project" value="UniProtKB-UniRule"/>
</dbReference>
<evidence type="ECO:0000313" key="12">
    <source>
        <dbReference type="Proteomes" id="UP000007875"/>
    </source>
</evidence>
<dbReference type="OMA" id="RPDHRMI"/>
<dbReference type="GO" id="GO:0160107">
    <property type="term" value="F:tRNA (adenine(58)-N1)-methyltransferase activity"/>
    <property type="evidence" value="ECO:0007669"/>
    <property type="project" value="UniProtKB-EC"/>
</dbReference>
<dbReference type="PANTHER" id="PTHR12133:SF2">
    <property type="entry name" value="TRNA (ADENINE(58)-N(1))-METHYLTRANSFERASE CATALYTIC SUBUNIT TRMT61A"/>
    <property type="match status" value="1"/>
</dbReference>
<dbReference type="InterPro" id="IPR029063">
    <property type="entry name" value="SAM-dependent_MTases_sf"/>
</dbReference>
<evidence type="ECO:0000259" key="10">
    <source>
        <dbReference type="Pfam" id="PF08704"/>
    </source>
</evidence>
<dbReference type="GO" id="GO:0005634">
    <property type="term" value="C:nucleus"/>
    <property type="evidence" value="ECO:0007669"/>
    <property type="project" value="UniProtKB-SubCell"/>
</dbReference>
<dbReference type="PANTHER" id="PTHR12133">
    <property type="entry name" value="TRNA (ADENINE(58)-N(1))-METHYLTRANSFERASE"/>
    <property type="match status" value="1"/>
</dbReference>
<dbReference type="SUPFAM" id="SSF53335">
    <property type="entry name" value="S-adenosyl-L-methionine-dependent methyltransferases"/>
    <property type="match status" value="1"/>
</dbReference>
<evidence type="ECO:0000256" key="9">
    <source>
        <dbReference type="PIRSR" id="PIRSR017269-1"/>
    </source>
</evidence>
<dbReference type="Pfam" id="PF08704">
    <property type="entry name" value="GCD14"/>
    <property type="match status" value="1"/>
</dbReference>
<keyword evidence="12" id="KW-1185">Reference proteome</keyword>
<comment type="function">
    <text evidence="8">Catalytic subunit of tRNA (adenine-N(1)-)-methyltransferase, which catalyzes the formation of N(1)-methyladenine at position 58 (m1A58) in initiator methionyl-tRNA.</text>
</comment>
<dbReference type="STRING" id="51511.ENSCSAVP00000011207"/>
<dbReference type="EC" id="2.1.1.220" evidence="8"/>
<dbReference type="FunFam" id="3.10.330.20:FF:000002">
    <property type="entry name" value="tRNA (adenine(58)-N(1))-methyltransferase catalytic subunit TRMT61A"/>
    <property type="match status" value="1"/>
</dbReference>
<dbReference type="HOGENOM" id="CLU_025402_4_1_1"/>
<organism evidence="11 12">
    <name type="scientific">Ciona savignyi</name>
    <name type="common">Pacific transparent sea squirt</name>
    <dbReference type="NCBI Taxonomy" id="51511"/>
    <lineage>
        <taxon>Eukaryota</taxon>
        <taxon>Metazoa</taxon>
        <taxon>Chordata</taxon>
        <taxon>Tunicata</taxon>
        <taxon>Ascidiacea</taxon>
        <taxon>Phlebobranchia</taxon>
        <taxon>Cionidae</taxon>
        <taxon>Ciona</taxon>
    </lineage>
</organism>
<dbReference type="InterPro" id="IPR049470">
    <property type="entry name" value="TRM61_C"/>
</dbReference>
<evidence type="ECO:0000256" key="4">
    <source>
        <dbReference type="ARBA" id="ARBA00022691"/>
    </source>
</evidence>
<dbReference type="InterPro" id="IPR014816">
    <property type="entry name" value="tRNA_MeTrfase_Gcd14"/>
</dbReference>
<feature type="binding site" evidence="9">
    <location>
        <position position="161"/>
    </location>
    <ligand>
        <name>S-adenosyl-L-methionine</name>
        <dbReference type="ChEBI" id="CHEBI:59789"/>
    </ligand>
</feature>
<keyword evidence="6 8" id="KW-0539">Nucleus</keyword>
<reference evidence="11" key="3">
    <citation type="submission" date="2025-09" db="UniProtKB">
        <authorList>
            <consortium name="Ensembl"/>
        </authorList>
    </citation>
    <scope>IDENTIFICATION</scope>
</reference>
<dbReference type="FunCoup" id="H2Z0U5">
    <property type="interactions" value="96"/>
</dbReference>
<dbReference type="Gene3D" id="3.10.330.20">
    <property type="match status" value="1"/>
</dbReference>
<reference evidence="12" key="1">
    <citation type="submission" date="2003-08" db="EMBL/GenBank/DDBJ databases">
        <authorList>
            <person name="Birren B."/>
            <person name="Nusbaum C."/>
            <person name="Abebe A."/>
            <person name="Abouelleil A."/>
            <person name="Adekoya E."/>
            <person name="Ait-zahra M."/>
            <person name="Allen N."/>
            <person name="Allen T."/>
            <person name="An P."/>
            <person name="Anderson M."/>
            <person name="Anderson S."/>
            <person name="Arachchi H."/>
            <person name="Armbruster J."/>
            <person name="Bachantsang P."/>
            <person name="Baldwin J."/>
            <person name="Barry A."/>
            <person name="Bayul T."/>
            <person name="Blitshsteyn B."/>
            <person name="Bloom T."/>
            <person name="Blye J."/>
            <person name="Boguslavskiy L."/>
            <person name="Borowsky M."/>
            <person name="Boukhgalter B."/>
            <person name="Brunache A."/>
            <person name="Butler J."/>
            <person name="Calixte N."/>
            <person name="Calvo S."/>
            <person name="Camarata J."/>
            <person name="Campo K."/>
            <person name="Chang J."/>
            <person name="Cheshatsang Y."/>
            <person name="Citroen M."/>
            <person name="Collymore A."/>
            <person name="Considine T."/>
            <person name="Cook A."/>
            <person name="Cooke P."/>
            <person name="Corum B."/>
            <person name="Cuomo C."/>
            <person name="David R."/>
            <person name="Dawoe T."/>
            <person name="Degray S."/>
            <person name="Dodge S."/>
            <person name="Dooley K."/>
            <person name="Dorje P."/>
            <person name="Dorjee K."/>
            <person name="Dorris L."/>
            <person name="Duffey N."/>
            <person name="Dupes A."/>
            <person name="Elkins T."/>
            <person name="Engels R."/>
            <person name="Erickson J."/>
            <person name="Farina A."/>
            <person name="Faro S."/>
            <person name="Ferreira P."/>
            <person name="Fischer H."/>
            <person name="Fitzgerald M."/>
            <person name="Foley K."/>
            <person name="Gage D."/>
            <person name="Galagan J."/>
            <person name="Gearin G."/>
            <person name="Gnerre S."/>
            <person name="Gnirke A."/>
            <person name="Goyette A."/>
            <person name="Graham J."/>
            <person name="Grandbois E."/>
            <person name="Gyaltsen K."/>
            <person name="Hafez N."/>
            <person name="Hagopian D."/>
            <person name="Hagos B."/>
            <person name="Hall J."/>
            <person name="Hatcher B."/>
            <person name="Heller A."/>
            <person name="Higgins H."/>
            <person name="Honan T."/>
            <person name="Horn A."/>
            <person name="Houde N."/>
            <person name="Hughes L."/>
            <person name="Hulme W."/>
            <person name="Husby E."/>
            <person name="Iliev I."/>
            <person name="Jaffe D."/>
            <person name="Jones C."/>
            <person name="Kamal M."/>
            <person name="Kamat A."/>
            <person name="Kamvysselis M."/>
            <person name="Karlsson E."/>
            <person name="Kells C."/>
            <person name="Kieu A."/>
            <person name="Kisner P."/>
            <person name="Kodira C."/>
            <person name="Kulbokas E."/>
            <person name="Labutti K."/>
            <person name="Lama D."/>
            <person name="Landers T."/>
            <person name="Leger J."/>
            <person name="Levine S."/>
            <person name="Lewis D."/>
            <person name="Lewis T."/>
            <person name="Lindblad-toh K."/>
            <person name="Liu X."/>
            <person name="Lokyitsang T."/>
            <person name="Lokyitsang Y."/>
            <person name="Lucien O."/>
            <person name="Lui A."/>
            <person name="Ma L.J."/>
            <person name="Mabbitt R."/>
            <person name="Macdonald J."/>
            <person name="Maclean C."/>
            <person name="Major J."/>
            <person name="Manning J."/>
            <person name="Marabella R."/>
            <person name="Maru K."/>
            <person name="Matthews C."/>
            <person name="Mauceli E."/>
            <person name="Mccarthy M."/>
            <person name="Mcdonough S."/>
            <person name="Mcghee T."/>
            <person name="Meldrim J."/>
            <person name="Meneus L."/>
            <person name="Mesirov J."/>
            <person name="Mihalev A."/>
            <person name="Mihova T."/>
            <person name="Mikkelsen T."/>
            <person name="Mlenga V."/>
            <person name="Moru K."/>
            <person name="Mozes J."/>
            <person name="Mulrain L."/>
            <person name="Munson G."/>
            <person name="Naylor J."/>
            <person name="Newes C."/>
            <person name="Nguyen C."/>
            <person name="Nguyen N."/>
            <person name="Nguyen T."/>
            <person name="Nicol R."/>
            <person name="Nielsen C."/>
            <person name="Nizzari M."/>
            <person name="Norbu C."/>
            <person name="Norbu N."/>
            <person name="O'donnell P."/>
            <person name="Okoawo O."/>
            <person name="O'leary S."/>
            <person name="Omotosho B."/>
            <person name="O'neill K."/>
            <person name="Osman S."/>
            <person name="Parker S."/>
            <person name="Perrin D."/>
            <person name="Phunkhang P."/>
            <person name="Piqani B."/>
            <person name="Purcell S."/>
            <person name="Rachupka T."/>
            <person name="Ramasamy U."/>
            <person name="Rameau R."/>
            <person name="Ray V."/>
            <person name="Raymond C."/>
            <person name="Retta R."/>
            <person name="Richardson S."/>
            <person name="Rise C."/>
            <person name="Rodriguez J."/>
            <person name="Rogers J."/>
            <person name="Rogov P."/>
            <person name="Rutman M."/>
            <person name="Schupbach R."/>
            <person name="Seaman C."/>
            <person name="Settipalli S."/>
            <person name="Sharpe T."/>
            <person name="Sheridan J."/>
            <person name="Sherpa N."/>
            <person name="Shi J."/>
            <person name="Smirnov S."/>
            <person name="Smith C."/>
            <person name="Sougnez C."/>
            <person name="Spencer B."/>
            <person name="Stalker J."/>
            <person name="Stange-thomann N."/>
            <person name="Stavropoulos S."/>
            <person name="Stetson K."/>
            <person name="Stone C."/>
            <person name="Stone S."/>
            <person name="Stubbs M."/>
            <person name="Talamas J."/>
            <person name="Tchuinga P."/>
            <person name="Tenzing P."/>
            <person name="Tesfaye S."/>
            <person name="Theodore J."/>
            <person name="Thoulutsang Y."/>
            <person name="Topham K."/>
            <person name="Towey S."/>
            <person name="Tsamla T."/>
            <person name="Tsomo N."/>
            <person name="Vallee D."/>
            <person name="Vassiliev H."/>
            <person name="Venkataraman V."/>
            <person name="Vinson J."/>
            <person name="Vo A."/>
            <person name="Wade C."/>
            <person name="Wang S."/>
            <person name="Wangchuk T."/>
            <person name="Wangdi T."/>
            <person name="Whittaker C."/>
            <person name="Wilkinson J."/>
            <person name="Wu Y."/>
            <person name="Wyman D."/>
            <person name="Yadav S."/>
            <person name="Yang S."/>
            <person name="Yang X."/>
            <person name="Yeager S."/>
            <person name="Yee E."/>
            <person name="Young G."/>
            <person name="Zainoun J."/>
            <person name="Zembeck L."/>
            <person name="Zimmer A."/>
            <person name="Zody M."/>
            <person name="Lander E."/>
        </authorList>
    </citation>
    <scope>NUCLEOTIDE SEQUENCE [LARGE SCALE GENOMIC DNA]</scope>
</reference>
<feature type="binding site" evidence="9">
    <location>
        <position position="179"/>
    </location>
    <ligand>
        <name>S-adenosyl-L-methionine</name>
        <dbReference type="ChEBI" id="CHEBI:59789"/>
    </ligand>
</feature>
<comment type="similarity">
    <text evidence="8">Belongs to the class I-like SAM-binding methyltransferase superfamily. TRM61 family.</text>
</comment>
<dbReference type="PROSITE" id="PS51620">
    <property type="entry name" value="SAM_TRM61"/>
    <property type="match status" value="1"/>
</dbReference>
<evidence type="ECO:0000256" key="2">
    <source>
        <dbReference type="ARBA" id="ARBA00022603"/>
    </source>
</evidence>